<keyword evidence="3" id="KW-1185">Reference proteome</keyword>
<feature type="compositionally biased region" description="Basic and acidic residues" evidence="1">
    <location>
        <begin position="218"/>
        <end position="229"/>
    </location>
</feature>
<reference evidence="2" key="1">
    <citation type="journal article" date="2017" name="Mycologia">
        <title>Fusarium algeriense, sp. nov., a novel toxigenic crown rot pathogen of durum wheat from Algeria is nested in the Fusarium burgessii species complex.</title>
        <authorList>
            <person name="Laraba I."/>
            <person name="Keddad A."/>
            <person name="Boureghda H."/>
            <person name="Abdallah N."/>
            <person name="Vaughan M.M."/>
            <person name="Proctor R.H."/>
            <person name="Busman M."/>
            <person name="O'Donnell K."/>
        </authorList>
    </citation>
    <scope>NUCLEOTIDE SEQUENCE</scope>
    <source>
        <strain evidence="2">NRRL 25174</strain>
    </source>
</reference>
<evidence type="ECO:0000256" key="1">
    <source>
        <dbReference type="SAM" id="MobiDB-lite"/>
    </source>
</evidence>
<protein>
    <submittedName>
        <fullName evidence="2">Uncharacterized protein</fullName>
    </submittedName>
</protein>
<dbReference type="EMBL" id="PVQB02000122">
    <property type="protein sequence ID" value="KAF4342766.1"/>
    <property type="molecule type" value="Genomic_DNA"/>
</dbReference>
<feature type="region of interest" description="Disordered" evidence="1">
    <location>
        <begin position="141"/>
        <end position="197"/>
    </location>
</feature>
<comment type="caution">
    <text evidence="2">The sequence shown here is derived from an EMBL/GenBank/DDBJ whole genome shotgun (WGS) entry which is preliminary data.</text>
</comment>
<proteinExistence type="predicted"/>
<accession>A0A9P5AQC9</accession>
<gene>
    <name evidence="2" type="ORF">FBEOM_3288</name>
</gene>
<feature type="region of interest" description="Disordered" evidence="1">
    <location>
        <begin position="212"/>
        <end position="239"/>
    </location>
</feature>
<evidence type="ECO:0000313" key="2">
    <source>
        <dbReference type="EMBL" id="KAF4342766.1"/>
    </source>
</evidence>
<organism evidence="2 3">
    <name type="scientific">Fusarium beomiforme</name>
    <dbReference type="NCBI Taxonomy" id="44412"/>
    <lineage>
        <taxon>Eukaryota</taxon>
        <taxon>Fungi</taxon>
        <taxon>Dikarya</taxon>
        <taxon>Ascomycota</taxon>
        <taxon>Pezizomycotina</taxon>
        <taxon>Sordariomycetes</taxon>
        <taxon>Hypocreomycetidae</taxon>
        <taxon>Hypocreales</taxon>
        <taxon>Nectriaceae</taxon>
        <taxon>Fusarium</taxon>
        <taxon>Fusarium burgessii species complex</taxon>
    </lineage>
</organism>
<name>A0A9P5AQC9_9HYPO</name>
<dbReference type="AlphaFoldDB" id="A0A9P5AQC9"/>
<sequence length="571" mass="65272">MAPKKNDTSLDPKEVNPINLALRRKFMERYFKALVVDEDLVKEARKKSEQLMSRHLAAKGLRDVNVKYFEYHVDVTVWKLILRDLNRLKAHPWPWTLSIDMNDLTEGISQTFRDWCRSNMSSSAGSQGGPSVTRQATPQLSQYQAPGDSETPESSVALRAPQTPAPQTPSSARAGDAKDWTVAPRRPTSTRAPAASLARIQGLSHELESMTLSPAPQADKEEKAEEKSATEVGPAAQAEAEAVNAKAKVSAHMAAKQKVADDLFKAEMSKIKLLQSEQTGALPGLAQSCWANREDDGWDHPYLSSLDPKIQVREDFGARNKEGVEEPRLPTMALREKIWDTVVERRAWPSGPIVAPFELALPEWLDFHDLIYHEFDRIEKEKLLDEDIVIAWRVVKNRPVSLILGPDPRELHAHEERRFWILVRSNWWRVAFWLAGAYSGSPVRLVDYLRQYEKLAEKNLDCNSEESIVHLVKAWYSITQDPLYAHEEARAARDKLDNWTPQIHAILCQPRDKVESLLEQWVYRAKFQGYIVTRLDFARAIWAQVATIKAYDWHHRMSAKLEVERWKESRP</sequence>
<dbReference type="OrthoDB" id="5093989at2759"/>
<reference evidence="2" key="2">
    <citation type="submission" date="2020-02" db="EMBL/GenBank/DDBJ databases">
        <title>Identification and distribution of gene clusters putatively required for synthesis of sphingolipid metabolism inhibitors in phylogenetically diverse species of the filamentous fungus Fusarium.</title>
        <authorList>
            <person name="Kim H.-S."/>
            <person name="Busman M."/>
            <person name="Brown D.W."/>
            <person name="Divon H."/>
            <person name="Uhlig S."/>
            <person name="Proctor R.H."/>
        </authorList>
    </citation>
    <scope>NUCLEOTIDE SEQUENCE</scope>
    <source>
        <strain evidence="2">NRRL 25174</strain>
    </source>
</reference>
<dbReference type="Proteomes" id="UP000730481">
    <property type="component" value="Unassembled WGS sequence"/>
</dbReference>
<evidence type="ECO:0000313" key="3">
    <source>
        <dbReference type="Proteomes" id="UP000730481"/>
    </source>
</evidence>